<dbReference type="PANTHER" id="PTHR37164:SF1">
    <property type="entry name" value="BACTERIOHEMERYTHRIN"/>
    <property type="match status" value="1"/>
</dbReference>
<dbReference type="NCBIfam" id="TIGR02481">
    <property type="entry name" value="hemeryth_dom"/>
    <property type="match status" value="2"/>
</dbReference>
<evidence type="ECO:0000256" key="3">
    <source>
        <dbReference type="ARBA" id="ARBA00023004"/>
    </source>
</evidence>
<dbReference type="EMBL" id="JAPDPI010000001">
    <property type="protein sequence ID" value="MCW3804174.1"/>
    <property type="molecule type" value="Genomic_DNA"/>
</dbReference>
<dbReference type="Gene3D" id="1.20.120.50">
    <property type="entry name" value="Hemerythrin-like"/>
    <property type="match status" value="2"/>
</dbReference>
<dbReference type="InterPro" id="IPR050669">
    <property type="entry name" value="Hemerythrin"/>
</dbReference>
<organism evidence="5 6">
    <name type="scientific">Plebeiibacterium marinum</name>
    <dbReference type="NCBI Taxonomy" id="2992111"/>
    <lineage>
        <taxon>Bacteria</taxon>
        <taxon>Pseudomonadati</taxon>
        <taxon>Bacteroidota</taxon>
        <taxon>Bacteroidia</taxon>
        <taxon>Marinilabiliales</taxon>
        <taxon>Marinilabiliaceae</taxon>
        <taxon>Plebeiibacterium</taxon>
    </lineage>
</organism>
<evidence type="ECO:0000313" key="6">
    <source>
        <dbReference type="Proteomes" id="UP001207408"/>
    </source>
</evidence>
<proteinExistence type="inferred from homology"/>
<dbReference type="PANTHER" id="PTHR37164">
    <property type="entry name" value="BACTERIOHEMERYTHRIN"/>
    <property type="match status" value="1"/>
</dbReference>
<evidence type="ECO:0000256" key="2">
    <source>
        <dbReference type="ARBA" id="ARBA00022723"/>
    </source>
</evidence>
<keyword evidence="3" id="KW-0408">Iron</keyword>
<reference evidence="5" key="1">
    <citation type="submission" date="2022-10" db="EMBL/GenBank/DDBJ databases">
        <authorList>
            <person name="Yu W.X."/>
        </authorList>
    </citation>
    <scope>NUCLEOTIDE SEQUENCE</scope>
    <source>
        <strain evidence="5">D04</strain>
    </source>
</reference>
<dbReference type="RefSeq" id="WP_301197397.1">
    <property type="nucleotide sequence ID" value="NZ_JAPDPI010000001.1"/>
</dbReference>
<dbReference type="InterPro" id="IPR012312">
    <property type="entry name" value="Hemerythrin-like"/>
</dbReference>
<keyword evidence="6" id="KW-1185">Reference proteome</keyword>
<dbReference type="InterPro" id="IPR035938">
    <property type="entry name" value="Hemerythrin-like_sf"/>
</dbReference>
<evidence type="ECO:0000313" key="5">
    <source>
        <dbReference type="EMBL" id="MCW3804174.1"/>
    </source>
</evidence>
<evidence type="ECO:0000256" key="1">
    <source>
        <dbReference type="ARBA" id="ARBA00010587"/>
    </source>
</evidence>
<dbReference type="InterPro" id="IPR012827">
    <property type="entry name" value="Hemerythrin_metal-bd"/>
</dbReference>
<comment type="similarity">
    <text evidence="1">Belongs to the hemerythrin family.</text>
</comment>
<dbReference type="Pfam" id="PF01814">
    <property type="entry name" value="Hemerythrin"/>
    <property type="match status" value="1"/>
</dbReference>
<sequence length="296" mass="35100">MGTKDNIQNDSNLVLGYSISSIEITDKKQETFMSIFNDVSSLQNEKNNGKLQSIVERLDEYALNELSTEEKLMQAAGYKNFESHLSHHKLFYSRLKQFKLEYKYNNPFLANNILHFLKKWLVSHILQEDRTCREILFEKGLIQKAQIFHNNLFPYSDSRVELGNYNIGIELIDRQQEVFMSIFNDISKLQNQKVNGEIQSIIIRLENFCSNELKKEEELLSLAGFKNYEEHIEQHKLFISRVNHFKVEYDYNHAFLASNILHFLKKWLITHIFNKDKEFRELAFEYNNSPNNIIRA</sequence>
<name>A0AAE3SIA0_9BACT</name>
<dbReference type="AlphaFoldDB" id="A0AAE3SIA0"/>
<feature type="domain" description="Hemerythrin-like" evidence="4">
    <location>
        <begin position="30"/>
        <end position="130"/>
    </location>
</feature>
<dbReference type="CDD" id="cd12107">
    <property type="entry name" value="Hemerythrin"/>
    <property type="match status" value="2"/>
</dbReference>
<protein>
    <submittedName>
        <fullName evidence="5">Hemerythrin family protein</fullName>
    </submittedName>
</protein>
<dbReference type="SUPFAM" id="SSF47188">
    <property type="entry name" value="Hemerythrin-like"/>
    <property type="match status" value="2"/>
</dbReference>
<evidence type="ECO:0000259" key="4">
    <source>
        <dbReference type="Pfam" id="PF01814"/>
    </source>
</evidence>
<accession>A0AAE3SIA0</accession>
<gene>
    <name evidence="5" type="ORF">OM074_00985</name>
</gene>
<dbReference type="Proteomes" id="UP001207408">
    <property type="component" value="Unassembled WGS sequence"/>
</dbReference>
<comment type="caution">
    <text evidence="5">The sequence shown here is derived from an EMBL/GenBank/DDBJ whole genome shotgun (WGS) entry which is preliminary data.</text>
</comment>
<dbReference type="GO" id="GO:0046872">
    <property type="term" value="F:metal ion binding"/>
    <property type="evidence" value="ECO:0007669"/>
    <property type="project" value="UniProtKB-KW"/>
</dbReference>
<keyword evidence="2" id="KW-0479">Metal-binding</keyword>